<dbReference type="EMBL" id="ABDG02000026">
    <property type="protein sequence ID" value="EHK42984.1"/>
    <property type="molecule type" value="Genomic_DNA"/>
</dbReference>
<reference evidence="2 3" key="1">
    <citation type="journal article" date="2011" name="Genome Biol.">
        <title>Comparative genome sequence analysis underscores mycoparasitism as the ancestral life style of Trichoderma.</title>
        <authorList>
            <person name="Kubicek C.P."/>
            <person name="Herrera-Estrella A."/>
            <person name="Seidl-Seiboth V."/>
            <person name="Martinez D.A."/>
            <person name="Druzhinina I.S."/>
            <person name="Thon M."/>
            <person name="Zeilinger S."/>
            <person name="Casas-Flores S."/>
            <person name="Horwitz B.A."/>
            <person name="Mukherjee P.K."/>
            <person name="Mukherjee M."/>
            <person name="Kredics L."/>
            <person name="Alcaraz L.D."/>
            <person name="Aerts A."/>
            <person name="Antal Z."/>
            <person name="Atanasova L."/>
            <person name="Cervantes-Badillo M.G."/>
            <person name="Challacombe J."/>
            <person name="Chertkov O."/>
            <person name="McCluskey K."/>
            <person name="Coulpier F."/>
            <person name="Deshpande N."/>
            <person name="von Doehren H."/>
            <person name="Ebbole D.J."/>
            <person name="Esquivel-Naranjo E.U."/>
            <person name="Fekete E."/>
            <person name="Flipphi M."/>
            <person name="Glaser F."/>
            <person name="Gomez-Rodriguez E.Y."/>
            <person name="Gruber S."/>
            <person name="Han C."/>
            <person name="Henrissat B."/>
            <person name="Hermosa R."/>
            <person name="Hernandez-Onate M."/>
            <person name="Karaffa L."/>
            <person name="Kosti I."/>
            <person name="Le Crom S."/>
            <person name="Lindquist E."/>
            <person name="Lucas S."/>
            <person name="Luebeck M."/>
            <person name="Luebeck P.S."/>
            <person name="Margeot A."/>
            <person name="Metz B."/>
            <person name="Misra M."/>
            <person name="Nevalainen H."/>
            <person name="Omann M."/>
            <person name="Packer N."/>
            <person name="Perrone G."/>
            <person name="Uresti-Rivera E.E."/>
            <person name="Salamov A."/>
            <person name="Schmoll M."/>
            <person name="Seiboth B."/>
            <person name="Shapiro H."/>
            <person name="Sukno S."/>
            <person name="Tamayo-Ramos J.A."/>
            <person name="Tisch D."/>
            <person name="Wiest A."/>
            <person name="Wilkinson H.H."/>
            <person name="Zhang M."/>
            <person name="Coutinho P.M."/>
            <person name="Kenerley C.M."/>
            <person name="Monte E."/>
            <person name="Baker S.E."/>
            <person name="Grigoriev I.V."/>
        </authorList>
    </citation>
    <scope>NUCLEOTIDE SEQUENCE [LARGE SCALE GENOMIC DNA]</scope>
    <source>
        <strain evidence="3">ATCC 20476 / IMI 206040</strain>
    </source>
</reference>
<protein>
    <submittedName>
        <fullName evidence="2">Uncharacterized protein</fullName>
    </submittedName>
</protein>
<evidence type="ECO:0000256" key="1">
    <source>
        <dbReference type="SAM" id="SignalP"/>
    </source>
</evidence>
<name>G9P3M7_HYPAI</name>
<dbReference type="GeneID" id="25782841"/>
<sequence length="98" mass="10915">MRFSILLAIIPLAAAAALEARFESNEDLEARGTEGQYQEAINECNAARAKCYMNSYENSEFATCIEEWQVCIDSSSEDSPYCCKYPDGNDLPGFDSHN</sequence>
<feature type="chain" id="PRO_5012655296" evidence="1">
    <location>
        <begin position="16"/>
        <end position="98"/>
    </location>
</feature>
<proteinExistence type="predicted"/>
<dbReference type="HOGENOM" id="CLU_2333873_0_0_1"/>
<accession>G9P3M7</accession>
<dbReference type="AlphaFoldDB" id="G9P3M7"/>
<dbReference type="RefSeq" id="XP_013941237.1">
    <property type="nucleotide sequence ID" value="XM_014085762.1"/>
</dbReference>
<dbReference type="OrthoDB" id="10310840at2759"/>
<keyword evidence="3" id="KW-1185">Reference proteome</keyword>
<evidence type="ECO:0000313" key="3">
    <source>
        <dbReference type="Proteomes" id="UP000005426"/>
    </source>
</evidence>
<comment type="caution">
    <text evidence="2">The sequence shown here is derived from an EMBL/GenBank/DDBJ whole genome shotgun (WGS) entry which is preliminary data.</text>
</comment>
<feature type="signal peptide" evidence="1">
    <location>
        <begin position="1"/>
        <end position="15"/>
    </location>
</feature>
<dbReference type="KEGG" id="tatv:25782841"/>
<keyword evidence="1" id="KW-0732">Signal</keyword>
<dbReference type="Proteomes" id="UP000005426">
    <property type="component" value="Unassembled WGS sequence"/>
</dbReference>
<organism evidence="2 3">
    <name type="scientific">Hypocrea atroviridis (strain ATCC 20476 / IMI 206040)</name>
    <name type="common">Trichoderma atroviride</name>
    <dbReference type="NCBI Taxonomy" id="452589"/>
    <lineage>
        <taxon>Eukaryota</taxon>
        <taxon>Fungi</taxon>
        <taxon>Dikarya</taxon>
        <taxon>Ascomycota</taxon>
        <taxon>Pezizomycotina</taxon>
        <taxon>Sordariomycetes</taxon>
        <taxon>Hypocreomycetidae</taxon>
        <taxon>Hypocreales</taxon>
        <taxon>Hypocreaceae</taxon>
        <taxon>Trichoderma</taxon>
    </lineage>
</organism>
<evidence type="ECO:0000313" key="2">
    <source>
        <dbReference type="EMBL" id="EHK42984.1"/>
    </source>
</evidence>
<gene>
    <name evidence="2" type="ORF">TRIATDRAFT_310562</name>
</gene>